<feature type="domain" description="Protein FecR C-terminal" evidence="3">
    <location>
        <begin position="254"/>
        <end position="316"/>
    </location>
</feature>
<dbReference type="PANTHER" id="PTHR30273">
    <property type="entry name" value="PERIPLASMIC SIGNAL SENSOR AND SIGMA FACTOR ACTIVATOR FECR-RELATED"/>
    <property type="match status" value="1"/>
</dbReference>
<feature type="transmembrane region" description="Helical" evidence="1">
    <location>
        <begin position="83"/>
        <end position="101"/>
    </location>
</feature>
<dbReference type="Proteomes" id="UP000605676">
    <property type="component" value="Unassembled WGS sequence"/>
</dbReference>
<accession>A0ABS1HGR8</accession>
<reference evidence="4 5" key="1">
    <citation type="submission" date="2021-01" db="EMBL/GenBank/DDBJ databases">
        <title>Carboxyliciviraga sp.nov., isolated from coastal sediments.</title>
        <authorList>
            <person name="Lu D."/>
            <person name="Zhang T."/>
        </authorList>
    </citation>
    <scope>NUCLEOTIDE SEQUENCE [LARGE SCALE GENOMIC DNA]</scope>
    <source>
        <strain evidence="4 5">N1Y132</strain>
    </source>
</reference>
<evidence type="ECO:0000313" key="4">
    <source>
        <dbReference type="EMBL" id="MBK3516757.1"/>
    </source>
</evidence>
<evidence type="ECO:0000259" key="2">
    <source>
        <dbReference type="Pfam" id="PF04773"/>
    </source>
</evidence>
<dbReference type="Pfam" id="PF16344">
    <property type="entry name" value="FecR_C"/>
    <property type="match status" value="1"/>
</dbReference>
<dbReference type="PIRSF" id="PIRSF018266">
    <property type="entry name" value="FecR"/>
    <property type="match status" value="1"/>
</dbReference>
<feature type="domain" description="FecR protein" evidence="2">
    <location>
        <begin position="121"/>
        <end position="210"/>
    </location>
</feature>
<dbReference type="Gene3D" id="3.55.50.30">
    <property type="match status" value="1"/>
</dbReference>
<evidence type="ECO:0000313" key="5">
    <source>
        <dbReference type="Proteomes" id="UP000605676"/>
    </source>
</evidence>
<dbReference type="Pfam" id="PF04773">
    <property type="entry name" value="FecR"/>
    <property type="match status" value="1"/>
</dbReference>
<protein>
    <submittedName>
        <fullName evidence="4">FecR family protein</fullName>
    </submittedName>
</protein>
<keyword evidence="1" id="KW-1133">Transmembrane helix</keyword>
<comment type="caution">
    <text evidence="4">The sequence shown here is derived from an EMBL/GenBank/DDBJ whole genome shotgun (WGS) entry which is preliminary data.</text>
</comment>
<evidence type="ECO:0000256" key="1">
    <source>
        <dbReference type="SAM" id="Phobius"/>
    </source>
</evidence>
<dbReference type="InterPro" id="IPR032508">
    <property type="entry name" value="FecR_C"/>
</dbReference>
<gene>
    <name evidence="4" type="ORF">JIV24_05335</name>
</gene>
<dbReference type="InterPro" id="IPR006860">
    <property type="entry name" value="FecR"/>
</dbReference>
<dbReference type="RefSeq" id="WP_200463988.1">
    <property type="nucleotide sequence ID" value="NZ_JAENRR010000008.1"/>
</dbReference>
<evidence type="ECO:0000259" key="3">
    <source>
        <dbReference type="Pfam" id="PF16344"/>
    </source>
</evidence>
<organism evidence="4 5">
    <name type="scientific">Carboxylicivirga marina</name>
    <dbReference type="NCBI Taxonomy" id="2800988"/>
    <lineage>
        <taxon>Bacteria</taxon>
        <taxon>Pseudomonadati</taxon>
        <taxon>Bacteroidota</taxon>
        <taxon>Bacteroidia</taxon>
        <taxon>Marinilabiliales</taxon>
        <taxon>Marinilabiliaceae</taxon>
        <taxon>Carboxylicivirga</taxon>
    </lineage>
</organism>
<name>A0ABS1HGR8_9BACT</name>
<dbReference type="InterPro" id="IPR012373">
    <property type="entry name" value="Ferrdict_sens_TM"/>
</dbReference>
<keyword evidence="1" id="KW-0472">Membrane</keyword>
<dbReference type="PANTHER" id="PTHR30273:SF2">
    <property type="entry name" value="PROTEIN FECR"/>
    <property type="match status" value="1"/>
</dbReference>
<dbReference type="EMBL" id="JAENRR010000008">
    <property type="protein sequence ID" value="MBK3516757.1"/>
    <property type="molecule type" value="Genomic_DNA"/>
</dbReference>
<keyword evidence="1" id="KW-0812">Transmembrane</keyword>
<proteinExistence type="predicted"/>
<dbReference type="Gene3D" id="2.60.120.1440">
    <property type="match status" value="1"/>
</dbReference>
<keyword evidence="5" id="KW-1185">Reference proteome</keyword>
<sequence>MTKVNREILKRYLNGKYNANDERYVTERFNDEESLGGLKKYAQEDWEQTNASGQHDFNHILESIHSKIRPAENSVKVLNIYRFYSRIAAVLLLPLAIWFIYNNLHQDQQSLNLAQTSIQAMHGSKVEFRLPDGTKGWLNGGSHLTYSTLFNERHVKLNGEAYFDVVHNEDKPFEVIGDESKVVVLGTRFSAKMSPDKKITEVVLESGKVKFIPHNDTATILKPGERLIYQKQAQVVQLEKVQTEEHTAWVKGMLIMRGDNLQDVADKLSDWYNVDVVLEGAYPKDYQFRATFKDESIEEVLRLMKLTAPIRYQIKQPKTLEDGTYSKMQVTLKMNEE</sequence>